<organism evidence="1">
    <name type="scientific">marine metagenome</name>
    <dbReference type="NCBI Taxonomy" id="408172"/>
    <lineage>
        <taxon>unclassified sequences</taxon>
        <taxon>metagenomes</taxon>
        <taxon>ecological metagenomes</taxon>
    </lineage>
</organism>
<reference evidence="1" key="1">
    <citation type="submission" date="2018-05" db="EMBL/GenBank/DDBJ databases">
        <authorList>
            <person name="Lanie J.A."/>
            <person name="Ng W.-L."/>
            <person name="Kazmierczak K.M."/>
            <person name="Andrzejewski T.M."/>
            <person name="Davidsen T.M."/>
            <person name="Wayne K.J."/>
            <person name="Tettelin H."/>
            <person name="Glass J.I."/>
            <person name="Rusch D."/>
            <person name="Podicherti R."/>
            <person name="Tsui H.-C.T."/>
            <person name="Winkler M.E."/>
        </authorList>
    </citation>
    <scope>NUCLEOTIDE SEQUENCE</scope>
</reference>
<protein>
    <submittedName>
        <fullName evidence="1">Uncharacterized protein</fullName>
    </submittedName>
</protein>
<name>A0A381VEN0_9ZZZZ</name>
<evidence type="ECO:0000313" key="1">
    <source>
        <dbReference type="EMBL" id="SVA38816.1"/>
    </source>
</evidence>
<accession>A0A381VEN0</accession>
<dbReference type="EMBL" id="UINC01008633">
    <property type="protein sequence ID" value="SVA38816.1"/>
    <property type="molecule type" value="Genomic_DNA"/>
</dbReference>
<proteinExistence type="predicted"/>
<dbReference type="AlphaFoldDB" id="A0A381VEN0"/>
<sequence length="42" mass="4402">MSADALGEDCALLGIELCGDKWPGQAAAVVVFGDDVKVNMEY</sequence>
<gene>
    <name evidence="1" type="ORF">METZ01_LOCUS91670</name>
</gene>